<evidence type="ECO:0000313" key="3">
    <source>
        <dbReference type="Proteomes" id="UP000241736"/>
    </source>
</evidence>
<dbReference type="AlphaFoldDB" id="A0A2P6M9H0"/>
<dbReference type="PANTHER" id="PTHR34819">
    <property type="entry name" value="LARGE CYSTEINE-RICH PERIPLASMIC PROTEIN OMCB"/>
    <property type="match status" value="1"/>
</dbReference>
<dbReference type="InterPro" id="IPR051172">
    <property type="entry name" value="Chlamydia_OmcB"/>
</dbReference>
<evidence type="ECO:0000313" key="2">
    <source>
        <dbReference type="EMBL" id="PRH82598.1"/>
    </source>
</evidence>
<evidence type="ECO:0000259" key="1">
    <source>
        <dbReference type="Pfam" id="PF24346"/>
    </source>
</evidence>
<gene>
    <name evidence="2" type="ORF">C6N40_07370</name>
</gene>
<protein>
    <recommendedName>
        <fullName evidence="1">DUF7507 domain-containing protein</fullName>
    </recommendedName>
</protein>
<feature type="domain" description="DUF7507" evidence="1">
    <location>
        <begin position="960"/>
        <end position="1060"/>
    </location>
</feature>
<reference evidence="2 3" key="1">
    <citation type="submission" date="2018-03" db="EMBL/GenBank/DDBJ databases">
        <title>Arenimonas caeni sp. nov., isolated from activated sludge.</title>
        <authorList>
            <person name="Liu H."/>
        </authorList>
    </citation>
    <scope>NUCLEOTIDE SEQUENCE [LARGE SCALE GENOMIC DNA]</scope>
    <source>
        <strain evidence="3">z29</strain>
    </source>
</reference>
<dbReference type="Proteomes" id="UP000241736">
    <property type="component" value="Unassembled WGS sequence"/>
</dbReference>
<dbReference type="InterPro" id="IPR055354">
    <property type="entry name" value="DUF7507"/>
</dbReference>
<feature type="domain" description="DUF7507" evidence="1">
    <location>
        <begin position="282"/>
        <end position="382"/>
    </location>
</feature>
<name>A0A2P6M9H0_9GAMM</name>
<dbReference type="EMBL" id="PVLF01000007">
    <property type="protein sequence ID" value="PRH82598.1"/>
    <property type="molecule type" value="Genomic_DNA"/>
</dbReference>
<feature type="domain" description="DUF7507" evidence="1">
    <location>
        <begin position="1083"/>
        <end position="1173"/>
    </location>
</feature>
<feature type="domain" description="DUF7507" evidence="1">
    <location>
        <begin position="621"/>
        <end position="721"/>
    </location>
</feature>
<feature type="non-terminal residue" evidence="2">
    <location>
        <position position="1216"/>
    </location>
</feature>
<dbReference type="Pfam" id="PF24346">
    <property type="entry name" value="DUF7507"/>
    <property type="match status" value="10"/>
</dbReference>
<keyword evidence="3" id="KW-1185">Reference proteome</keyword>
<feature type="domain" description="DUF7507" evidence="1">
    <location>
        <begin position="508"/>
        <end position="608"/>
    </location>
</feature>
<feature type="domain" description="DUF7507" evidence="1">
    <location>
        <begin position="395"/>
        <end position="495"/>
    </location>
</feature>
<feature type="domain" description="DUF7507" evidence="1">
    <location>
        <begin position="847"/>
        <end position="948"/>
    </location>
</feature>
<organism evidence="2 3">
    <name type="scientific">Arenimonas caeni</name>
    <dbReference type="NCBI Taxonomy" id="2058085"/>
    <lineage>
        <taxon>Bacteria</taxon>
        <taxon>Pseudomonadati</taxon>
        <taxon>Pseudomonadota</taxon>
        <taxon>Gammaproteobacteria</taxon>
        <taxon>Lysobacterales</taxon>
        <taxon>Lysobacteraceae</taxon>
        <taxon>Arenimonas</taxon>
    </lineage>
</organism>
<accession>A0A2P6M9H0</accession>
<feature type="domain" description="DUF7507" evidence="1">
    <location>
        <begin position="734"/>
        <end position="834"/>
    </location>
</feature>
<feature type="domain" description="DUF7507" evidence="1">
    <location>
        <begin position="183"/>
        <end position="269"/>
    </location>
</feature>
<dbReference type="NCBIfam" id="TIGR01451">
    <property type="entry name" value="B_ant_repeat"/>
    <property type="match status" value="10"/>
</dbReference>
<sequence length="1216" mass="118603">MLFCLGSASAQDAINTATVAAPAGITDPNPGNDSATDTDALLTPALAVTKSGALDADVVVPAGVANIGDQIAYTITVQNTGTGPASGVTVSDPLLAALSCQIGGSAVALPATLAASQSLVCAGSYTLDQDDIDAGSVDNTATVTADQACRPGLDPVCSATENTAVPQVEALTLAKAAAVLANDVNGDGFVNAGDTLEYTVTATNTGNVALSDVVVSDALLTPGSITCATLAAGDTCVLTGTHVVPAAEAQAGEVVNTASATSTEVPGPTDSNTVTTPVVQVPALTLVKSNATLTTDADSSGDITEGDTLSYTVTLTNTGDVALSDVVINDAQLSPASASCASVAVGGTCVLTGTHVVTAAEAQAGEVVNTANATSTEIPGPTDSNTVTTPVVQIPALTLDKSAATLATDADASGNITEGDTLSYTVTLTNTGDVALTNVIVNDAQLTPASATCANVAVGGTCVLTGTHVVTAAEAQAGEVVNTANGTSTEVPGPTDSNTVTTPVVQVPALTLVKSNATLSTDADASGNITEGDTLSYTVTLTNTGDVALTSVVINDAQLNPASASCASVAVGGTCVLSGTHVVTAAEAQAGEVVNTANATSTEISGPTDSNTVTTPVVQIPALTLDKSAATLATDADASGNITGGDTLSYTITLTNTGDVALTSVVVSDPQLTPGSTSCATVAVGGTCVLTGTHVVSNAEALAGEVVNTASATSTEVPGPTDSNTVTTPVVQVPALTLVKSNATLATDADASGDITEGDTLSYTVTLTNIGDVTLSDVVINDAQLTPASATCASVAVGGTCVLTGTHVVTAAEAQAGEVVNTANATSTEIPGPTNSNTVTTPVVQVPALTLDKSAATLTTDADASGDITEGDTLSYTVTLTNTGDVALTNVIVNDAQLTPASATCASVAVGATCVLSGTHVVTAAEAQAGEVVNTANASSNEVPGPTSSNTVTTPVVQLPALTLSKSAATLTTDADSSGDITEGDTLSYTVTLTNTGDVALTNVVINDAQLTPGSTTCASVAIGGTCVLSGTHVVTAAEAQAGEVVNTANATSTEVPGPTDSNTVTTPVSQVPEFGLLKSAATLASDADASGDITEGDTLSYTVTLTNSGDVALTNVIINDAQLTPGSITCANVAIGGTCVLSGTHVVTAAEAQAGEVVNTASATSTEVPGPTDSNTVTTPVIQVPALTLSKSGATLATDADGSGNITEGDTLSYT</sequence>
<dbReference type="PANTHER" id="PTHR34819:SF3">
    <property type="entry name" value="CELL SURFACE PROTEIN"/>
    <property type="match status" value="1"/>
</dbReference>
<feature type="domain" description="DUF7507" evidence="1">
    <location>
        <begin position="44"/>
        <end position="147"/>
    </location>
</feature>
<comment type="caution">
    <text evidence="2">The sequence shown here is derived from an EMBL/GenBank/DDBJ whole genome shotgun (WGS) entry which is preliminary data.</text>
</comment>
<dbReference type="InterPro" id="IPR047589">
    <property type="entry name" value="DUF11_rpt"/>
</dbReference>
<proteinExistence type="predicted"/>